<keyword evidence="5" id="KW-0328">Glycosyltransferase</keyword>
<evidence type="ECO:0000259" key="14">
    <source>
        <dbReference type="Pfam" id="PF14896"/>
    </source>
</evidence>
<feature type="transmembrane region" description="Helical" evidence="12">
    <location>
        <begin position="297"/>
        <end position="316"/>
    </location>
</feature>
<dbReference type="InterPro" id="IPR042486">
    <property type="entry name" value="Arabino_trans_C_2"/>
</dbReference>
<protein>
    <submittedName>
        <fullName evidence="16">Putative arabinosyltransferase C</fullName>
    </submittedName>
</protein>
<feature type="domain" description="Arabinofuranosyltransferase central" evidence="13">
    <location>
        <begin position="255"/>
        <end position="711"/>
    </location>
</feature>
<evidence type="ECO:0000256" key="8">
    <source>
        <dbReference type="ARBA" id="ARBA00022989"/>
    </source>
</evidence>
<feature type="transmembrane region" description="Helical" evidence="12">
    <location>
        <begin position="691"/>
        <end position="711"/>
    </location>
</feature>
<keyword evidence="7 12" id="KW-0812">Transmembrane</keyword>
<feature type="domain" description="Arabinosyltransferas concanavalin like" evidence="15">
    <location>
        <begin position="87"/>
        <end position="251"/>
    </location>
</feature>
<feature type="transmembrane region" description="Helical" evidence="12">
    <location>
        <begin position="618"/>
        <end position="639"/>
    </location>
</feature>
<proteinExistence type="inferred from homology"/>
<evidence type="ECO:0000256" key="1">
    <source>
        <dbReference type="ARBA" id="ARBA00003001"/>
    </source>
</evidence>
<dbReference type="Pfam" id="PF04602">
    <property type="entry name" value="Arabinose_trans"/>
    <property type="match status" value="1"/>
</dbReference>
<evidence type="ECO:0000259" key="15">
    <source>
        <dbReference type="Pfam" id="PF17689"/>
    </source>
</evidence>
<evidence type="ECO:0000256" key="12">
    <source>
        <dbReference type="SAM" id="Phobius"/>
    </source>
</evidence>
<evidence type="ECO:0000256" key="9">
    <source>
        <dbReference type="ARBA" id="ARBA00023136"/>
    </source>
</evidence>
<keyword evidence="8 12" id="KW-1133">Transmembrane helix</keyword>
<feature type="domain" description="Arabinosyltransferase C-terminal" evidence="14">
    <location>
        <begin position="747"/>
        <end position="1123"/>
    </location>
</feature>
<evidence type="ECO:0000256" key="7">
    <source>
        <dbReference type="ARBA" id="ARBA00022692"/>
    </source>
</evidence>
<evidence type="ECO:0000256" key="10">
    <source>
        <dbReference type="ARBA" id="ARBA00023316"/>
    </source>
</evidence>
<evidence type="ECO:0000256" key="2">
    <source>
        <dbReference type="ARBA" id="ARBA00004651"/>
    </source>
</evidence>
<dbReference type="KEGG" id="mlj:MLAC_44400"/>
<evidence type="ECO:0000256" key="5">
    <source>
        <dbReference type="ARBA" id="ARBA00022676"/>
    </source>
</evidence>
<keyword evidence="6 16" id="KW-0808">Transferase</keyword>
<feature type="transmembrane region" description="Helical" evidence="12">
    <location>
        <begin position="651"/>
        <end position="671"/>
    </location>
</feature>
<dbReference type="Gene3D" id="2.60.120.610">
    <property type="entry name" value="arabinofuranosyltransferase like domain"/>
    <property type="match status" value="1"/>
</dbReference>
<dbReference type="Proteomes" id="UP000466396">
    <property type="component" value="Chromosome"/>
</dbReference>
<comment type="function">
    <text evidence="1">Arabinosyl transferase responsible for the polymerization of arabinose into the arabinan of arabinogalactan.</text>
</comment>
<dbReference type="AlphaFoldDB" id="A0A7I7NR80"/>
<feature type="transmembrane region" description="Helical" evidence="12">
    <location>
        <begin position="452"/>
        <end position="485"/>
    </location>
</feature>
<dbReference type="GO" id="GO:0005886">
    <property type="term" value="C:plasma membrane"/>
    <property type="evidence" value="ECO:0007669"/>
    <property type="project" value="UniProtKB-SubCell"/>
</dbReference>
<reference evidence="16 17" key="1">
    <citation type="journal article" date="2019" name="Emerg. Microbes Infect.">
        <title>Comprehensive subspecies identification of 175 nontuberculous mycobacteria species based on 7547 genomic profiles.</title>
        <authorList>
            <person name="Matsumoto Y."/>
            <person name="Kinjo T."/>
            <person name="Motooka D."/>
            <person name="Nabeya D."/>
            <person name="Jung N."/>
            <person name="Uechi K."/>
            <person name="Horii T."/>
            <person name="Iida T."/>
            <person name="Fujita J."/>
            <person name="Nakamura S."/>
        </authorList>
    </citation>
    <scope>NUCLEOTIDE SEQUENCE [LARGE SCALE GENOMIC DNA]</scope>
    <source>
        <strain evidence="16 17">JCM 15657</strain>
    </source>
</reference>
<dbReference type="GO" id="GO:0071766">
    <property type="term" value="P:Actinobacterium-type cell wall biogenesis"/>
    <property type="evidence" value="ECO:0007669"/>
    <property type="project" value="InterPro"/>
</dbReference>
<dbReference type="InterPro" id="IPR032731">
    <property type="entry name" value="Arabino_trans_C"/>
</dbReference>
<feature type="region of interest" description="Disordered" evidence="11">
    <location>
        <begin position="1"/>
        <end position="38"/>
    </location>
</feature>
<feature type="transmembrane region" description="Helical" evidence="12">
    <location>
        <begin position="561"/>
        <end position="582"/>
    </location>
</feature>
<feature type="transmembrane region" description="Helical" evidence="12">
    <location>
        <begin position="261"/>
        <end position="281"/>
    </location>
</feature>
<feature type="transmembrane region" description="Helical" evidence="12">
    <location>
        <begin position="497"/>
        <end position="518"/>
    </location>
</feature>
<dbReference type="InterPro" id="IPR027451">
    <property type="entry name" value="EmbABC_dom1"/>
</dbReference>
<keyword evidence="4" id="KW-1003">Cell membrane</keyword>
<evidence type="ECO:0000259" key="13">
    <source>
        <dbReference type="Pfam" id="PF04602"/>
    </source>
</evidence>
<evidence type="ECO:0000313" key="17">
    <source>
        <dbReference type="Proteomes" id="UP000466396"/>
    </source>
</evidence>
<dbReference type="Gene3D" id="3.40.190.160">
    <property type="match status" value="1"/>
</dbReference>
<dbReference type="InterPro" id="IPR040920">
    <property type="entry name" value="Arabino_trans_N"/>
</dbReference>
<comment type="similarity">
    <text evidence="3">Belongs to the emb family.</text>
</comment>
<dbReference type="Pfam" id="PF17689">
    <property type="entry name" value="Arabino_trans_N"/>
    <property type="match status" value="1"/>
</dbReference>
<dbReference type="GO" id="GO:0071555">
    <property type="term" value="P:cell wall organization"/>
    <property type="evidence" value="ECO:0007669"/>
    <property type="project" value="UniProtKB-KW"/>
</dbReference>
<keyword evidence="10" id="KW-0961">Cell wall biogenesis/degradation</keyword>
<dbReference type="Pfam" id="PF14896">
    <property type="entry name" value="Arabino_trans_C"/>
    <property type="match status" value="1"/>
</dbReference>
<dbReference type="InterPro" id="IPR007680">
    <property type="entry name" value="Arabino_trans_central"/>
</dbReference>
<dbReference type="EMBL" id="AP022581">
    <property type="protein sequence ID" value="BBX99146.1"/>
    <property type="molecule type" value="Genomic_DNA"/>
</dbReference>
<keyword evidence="9 12" id="KW-0472">Membrane</keyword>
<gene>
    <name evidence="16" type="primary">embC</name>
    <name evidence="16" type="ORF">MLAC_44400</name>
</gene>
<organism evidence="16 17">
    <name type="scientific">Mycobacterium lacus</name>
    <dbReference type="NCBI Taxonomy" id="169765"/>
    <lineage>
        <taxon>Bacteria</taxon>
        <taxon>Bacillati</taxon>
        <taxon>Actinomycetota</taxon>
        <taxon>Actinomycetes</taxon>
        <taxon>Mycobacteriales</taxon>
        <taxon>Mycobacteriaceae</taxon>
        <taxon>Mycobacterium</taxon>
    </lineage>
</organism>
<evidence type="ECO:0000256" key="3">
    <source>
        <dbReference type="ARBA" id="ARBA00008195"/>
    </source>
</evidence>
<evidence type="ECO:0000256" key="4">
    <source>
        <dbReference type="ARBA" id="ARBA00022475"/>
    </source>
</evidence>
<comment type="subcellular location">
    <subcellularLocation>
        <location evidence="2">Cell membrane</location>
        <topology evidence="2">Multi-pass membrane protein</topology>
    </subcellularLocation>
</comment>
<accession>A0A7I7NR80</accession>
<sequence length="1125" mass="120024">MATETPPKAAQQLAQLPCSPPQAGGGTSRLRGRAPTSRRSAARIVAELASTSVSDAGANYRIARFVAVFAGLLGAVLAIATPLLPVNQTTAQLNWPQNGTFNSVEAPLIGYVATELNITVPCQAAAGLAGAQNTLLSTVPKQAPKAVDRGLLVQRTNDDLVLIVRNVPVVSAPLSEVLGPACRRLTFTARADRVTAEFVGLTQGPNAEHPGAPLRGEKSGYDFRPQIVGVFTDLTGPAPAGLNFSATVDTRYSSSPTPLKMLAMVLGVVLTGAALLALHVLDTADGTRHRRFLPPRWWSIGGLDALVITVLTWWHFVGANTSDDGYILTMARVSEHAGYMANYYRWLGTPEAPFGWYYDLLALWAHVSTTSVWMRLPTLAMALTCWWVISREVIPRLGHAVKRSRAAAWTAAGMFLAVWLPLDNGLRPEPIIALGILLTWCSVERAVATNRLLPVAVACIVGALTLFSGPTGIASIGALLVAIGPLRTIVHRRSKQFGALPLLAPILAATTVTAILIFRDQTVAGEMQATALKRALGPSLSWFDEHIRYERLFMASPDGSVARRFAVLALVLALAISVAMSLRKGRIPGTAAGPSRRIIGITVISFLAMMFTPTKWTHHFGVFAGLAGSLGALAAVAVTSAAMRSRRNRTVFAAAVVFLVALSFASVNGWWYVSNFGVPWSNSFPEWRYGFATMLLGLTVLVLLLAAWFHFVATDNGPPTTRYGARLAGIVESPLAIATWLLVLFEVASLTLGMTAQYPAWSVGRSNLQALTGLWSGSACGLAEDVLVEQDPNAGMLTPATAPVADALGAGLSEAFTPNGIPADVRADPVMERPGDRSFISDDGLITGSEPGTEGGTNPAPGINGSVARLPYNLDPARTPVLGSWRSGIQVPAMLRSAWYRLPPADRRGRAPLLVVTAAGRFDPREVQVQWATDEGAATGHPGGSLGFADVGAAPAWRNLRAPLSAIPSTATRVRLVADDNDLAPQHWIALTPPRIPQVQTLQDVVGSTDPVFLDWLVGLAFPCQRPFGHQNGVDEAPKWRILPDRFGAEANSPVMDNNGGGPLGVTELLMHTTTVASYLKDDWFRDWGALQRLTPYYPDAQPAHLQLGTVTRGGLWNPAPLRRG</sequence>
<feature type="transmembrane region" description="Helical" evidence="12">
    <location>
        <begin position="594"/>
        <end position="612"/>
    </location>
</feature>
<dbReference type="Gene3D" id="2.60.120.940">
    <property type="entry name" value="EmbC, C-terminal domain, subdomain 2"/>
    <property type="match status" value="1"/>
</dbReference>
<evidence type="ECO:0000256" key="11">
    <source>
        <dbReference type="SAM" id="MobiDB-lite"/>
    </source>
</evidence>
<evidence type="ECO:0000256" key="6">
    <source>
        <dbReference type="ARBA" id="ARBA00022679"/>
    </source>
</evidence>
<evidence type="ECO:0000313" key="16">
    <source>
        <dbReference type="EMBL" id="BBX99146.1"/>
    </source>
</evidence>
<feature type="transmembrane region" description="Helical" evidence="12">
    <location>
        <begin position="723"/>
        <end position="745"/>
    </location>
</feature>
<dbReference type="OrthoDB" id="3584570at2"/>
<dbReference type="GO" id="GO:0052636">
    <property type="term" value="F:arabinosyltransferase activity"/>
    <property type="evidence" value="ECO:0007669"/>
    <property type="project" value="InterPro"/>
</dbReference>
<keyword evidence="17" id="KW-1185">Reference proteome</keyword>
<name>A0A7I7NR80_9MYCO</name>
<feature type="transmembrane region" description="Helical" evidence="12">
    <location>
        <begin position="62"/>
        <end position="84"/>
    </location>
</feature>